<evidence type="ECO:0008006" key="6">
    <source>
        <dbReference type="Google" id="ProtNLM"/>
    </source>
</evidence>
<feature type="compositionally biased region" description="Low complexity" evidence="1">
    <location>
        <begin position="113"/>
        <end position="126"/>
    </location>
</feature>
<dbReference type="RefSeq" id="WP_354151902.1">
    <property type="nucleotide sequence ID" value="NZ_JBEPMN010000008.1"/>
</dbReference>
<comment type="caution">
    <text evidence="4">The sequence shown here is derived from an EMBL/GenBank/DDBJ whole genome shotgun (WGS) entry which is preliminary data.</text>
</comment>
<reference evidence="4 5" key="1">
    <citation type="submission" date="2024-06" db="EMBL/GenBank/DDBJ databases">
        <title>Genomic Encyclopedia of Type Strains, Phase IV (KMG-IV): sequencing the most valuable type-strain genomes for metagenomic binning, comparative biology and taxonomic classification.</title>
        <authorList>
            <person name="Goeker M."/>
        </authorList>
    </citation>
    <scope>NUCLEOTIDE SEQUENCE [LARGE SCALE GENOMIC DNA]</scope>
    <source>
        <strain evidence="4 5">DSM 19730</strain>
    </source>
</reference>
<feature type="domain" description="Toprim" evidence="2">
    <location>
        <begin position="240"/>
        <end position="330"/>
    </location>
</feature>
<keyword evidence="5" id="KW-1185">Reference proteome</keyword>
<dbReference type="InterPro" id="IPR006171">
    <property type="entry name" value="TOPRIM_dom"/>
</dbReference>
<evidence type="ECO:0000259" key="3">
    <source>
        <dbReference type="Pfam" id="PF23639"/>
    </source>
</evidence>
<protein>
    <recommendedName>
        <fullName evidence="6">DNA primase</fullName>
    </recommendedName>
</protein>
<gene>
    <name evidence="4" type="ORF">ABID44_002371</name>
</gene>
<evidence type="ECO:0000313" key="5">
    <source>
        <dbReference type="Proteomes" id="UP001549143"/>
    </source>
</evidence>
<dbReference type="InterPro" id="IPR055570">
    <property type="entry name" value="DUF7146"/>
</dbReference>
<name>A0ABV2KLS5_9HYPH</name>
<feature type="region of interest" description="Disordered" evidence="1">
    <location>
        <begin position="99"/>
        <end position="127"/>
    </location>
</feature>
<dbReference type="Proteomes" id="UP001549143">
    <property type="component" value="Unassembled WGS sequence"/>
</dbReference>
<organism evidence="4 5">
    <name type="scientific">Aquamicrobium ahrensii</name>
    <dbReference type="NCBI Taxonomy" id="469551"/>
    <lineage>
        <taxon>Bacteria</taxon>
        <taxon>Pseudomonadati</taxon>
        <taxon>Pseudomonadota</taxon>
        <taxon>Alphaproteobacteria</taxon>
        <taxon>Hyphomicrobiales</taxon>
        <taxon>Phyllobacteriaceae</taxon>
        <taxon>Aquamicrobium</taxon>
    </lineage>
</organism>
<proteinExistence type="predicted"/>
<evidence type="ECO:0000259" key="2">
    <source>
        <dbReference type="Pfam" id="PF13362"/>
    </source>
</evidence>
<evidence type="ECO:0000313" key="4">
    <source>
        <dbReference type="EMBL" id="MET3662039.1"/>
    </source>
</evidence>
<dbReference type="Pfam" id="PF23639">
    <property type="entry name" value="DUF7146"/>
    <property type="match status" value="1"/>
</dbReference>
<accession>A0ABV2KLS5</accession>
<evidence type="ECO:0000256" key="1">
    <source>
        <dbReference type="SAM" id="MobiDB-lite"/>
    </source>
</evidence>
<dbReference type="EMBL" id="JBEPMN010000008">
    <property type="protein sequence ID" value="MET3662039.1"/>
    <property type="molecule type" value="Genomic_DNA"/>
</dbReference>
<dbReference type="Pfam" id="PF13362">
    <property type="entry name" value="Toprim_3"/>
    <property type="match status" value="1"/>
</dbReference>
<sequence length="351" mass="37501">MSRLDASELAICLGRNAEAVCRHYLSSGHRAGRYWMVGDVQNTPGRSMFVRLTGPESGKGAAGKWTDSATGEHGDLLDVIRETLGLTDFKDVAEEARRFLSLPHPEPEKPGTPAGRASSRASGSPEAARRLFAMSQPIGGTLAEAYFCNRGITALHGTTCLRFHPRCYYRPDDHAPRQMLPAIVAAVTDLAGRQTGAHRTYLDPGLAPDGPTKADVETPRRAMGDLLGHGVRFGVTGDVLAAGEGIETVLSPRQVLPHMPMLAALSAAHLAAILFPSELRRLYVLRDRDPAGDNARDSLIARATSAGIEAVGLSPVCGDFNEDLREAGADALRVALAGQLHPEDMARFLEG</sequence>
<feature type="domain" description="DUF7146" evidence="3">
    <location>
        <begin position="124"/>
        <end position="233"/>
    </location>
</feature>